<dbReference type="KEGG" id="tim:GMBLW1_32820"/>
<reference evidence="12" key="1">
    <citation type="submission" date="2019-04" db="EMBL/GenBank/DDBJ databases">
        <authorList>
            <consortium name="Science for Life Laboratories"/>
        </authorList>
    </citation>
    <scope>NUCLEOTIDE SEQUENCE</scope>
    <source>
        <strain evidence="12">MBLW1</strain>
    </source>
</reference>
<dbReference type="HAMAP" id="MF_00061">
    <property type="entry name" value="IspE"/>
    <property type="match status" value="1"/>
</dbReference>
<keyword evidence="13" id="KW-1185">Reference proteome</keyword>
<evidence type="ECO:0000256" key="7">
    <source>
        <dbReference type="ARBA" id="ARBA00022840"/>
    </source>
</evidence>
<dbReference type="Gene3D" id="3.30.70.890">
    <property type="entry name" value="GHMP kinase, C-terminal domain"/>
    <property type="match status" value="1"/>
</dbReference>
<dbReference type="RefSeq" id="WP_162655874.1">
    <property type="nucleotide sequence ID" value="NZ_LR593887.1"/>
</dbReference>
<dbReference type="GO" id="GO:0050515">
    <property type="term" value="F:4-(cytidine 5'-diphospho)-2-C-methyl-D-erythritol kinase activity"/>
    <property type="evidence" value="ECO:0007669"/>
    <property type="project" value="UniProtKB-UniRule"/>
</dbReference>
<dbReference type="InterPro" id="IPR020568">
    <property type="entry name" value="Ribosomal_Su5_D2-typ_SF"/>
</dbReference>
<dbReference type="SUPFAM" id="SSF54211">
    <property type="entry name" value="Ribosomal protein S5 domain 2-like"/>
    <property type="match status" value="1"/>
</dbReference>
<dbReference type="SUPFAM" id="SSF55060">
    <property type="entry name" value="GHMP Kinase, C-terminal domain"/>
    <property type="match status" value="1"/>
</dbReference>
<dbReference type="GO" id="GO:0019288">
    <property type="term" value="P:isopentenyl diphosphate biosynthetic process, methylerythritol 4-phosphate pathway"/>
    <property type="evidence" value="ECO:0007669"/>
    <property type="project" value="UniProtKB-UniRule"/>
</dbReference>
<feature type="domain" description="GHMP kinase C-terminal" evidence="11">
    <location>
        <begin position="208"/>
        <end position="282"/>
    </location>
</feature>
<dbReference type="InterPro" id="IPR004424">
    <property type="entry name" value="IspE"/>
</dbReference>
<dbReference type="PANTHER" id="PTHR43527:SF2">
    <property type="entry name" value="4-DIPHOSPHOCYTIDYL-2-C-METHYL-D-ERYTHRITOL KINASE, CHLOROPLASTIC"/>
    <property type="match status" value="1"/>
</dbReference>
<evidence type="ECO:0000259" key="10">
    <source>
        <dbReference type="Pfam" id="PF00288"/>
    </source>
</evidence>
<organism evidence="12">
    <name type="scientific">Tuwongella immobilis</name>
    <dbReference type="NCBI Taxonomy" id="692036"/>
    <lineage>
        <taxon>Bacteria</taxon>
        <taxon>Pseudomonadati</taxon>
        <taxon>Planctomycetota</taxon>
        <taxon>Planctomycetia</taxon>
        <taxon>Gemmatales</taxon>
        <taxon>Gemmataceae</taxon>
        <taxon>Tuwongella</taxon>
    </lineage>
</organism>
<dbReference type="PIRSF" id="PIRSF010376">
    <property type="entry name" value="IspE"/>
    <property type="match status" value="1"/>
</dbReference>
<evidence type="ECO:0000256" key="3">
    <source>
        <dbReference type="ARBA" id="ARBA00017473"/>
    </source>
</evidence>
<dbReference type="EMBL" id="LR586016">
    <property type="protein sequence ID" value="VIP00678.1"/>
    <property type="molecule type" value="Genomic_DNA"/>
</dbReference>
<comment type="function">
    <text evidence="9">Catalyzes the phosphorylation of the position 2 hydroxy group of 4-diphosphocytidyl-2C-methyl-D-erythritol.</text>
</comment>
<dbReference type="UniPathway" id="UPA00056">
    <property type="reaction ID" value="UER00094"/>
</dbReference>
<comment type="similarity">
    <text evidence="1 9">Belongs to the GHMP kinase family. IspE subfamily.</text>
</comment>
<evidence type="ECO:0000256" key="2">
    <source>
        <dbReference type="ARBA" id="ARBA00012052"/>
    </source>
</evidence>
<dbReference type="EC" id="2.7.1.148" evidence="2 9"/>
<dbReference type="PANTHER" id="PTHR43527">
    <property type="entry name" value="4-DIPHOSPHOCYTIDYL-2-C-METHYL-D-ERYTHRITOL KINASE, CHLOROPLASTIC"/>
    <property type="match status" value="1"/>
</dbReference>
<evidence type="ECO:0000256" key="1">
    <source>
        <dbReference type="ARBA" id="ARBA00009684"/>
    </source>
</evidence>
<proteinExistence type="inferred from homology"/>
<keyword evidence="5 9" id="KW-0547">Nucleotide-binding</keyword>
<gene>
    <name evidence="9" type="primary">ispE</name>
    <name evidence="12" type="ORF">GMBLW1_32820</name>
</gene>
<dbReference type="InParanoid" id="A0A6C2YGP6"/>
<dbReference type="Proteomes" id="UP000464378">
    <property type="component" value="Chromosome"/>
</dbReference>
<comment type="catalytic activity">
    <reaction evidence="9">
        <text>4-CDP-2-C-methyl-D-erythritol + ATP = 4-CDP-2-C-methyl-D-erythritol 2-phosphate + ADP + H(+)</text>
        <dbReference type="Rhea" id="RHEA:18437"/>
        <dbReference type="ChEBI" id="CHEBI:15378"/>
        <dbReference type="ChEBI" id="CHEBI:30616"/>
        <dbReference type="ChEBI" id="CHEBI:57823"/>
        <dbReference type="ChEBI" id="CHEBI:57919"/>
        <dbReference type="ChEBI" id="CHEBI:456216"/>
        <dbReference type="EC" id="2.7.1.148"/>
    </reaction>
</comment>
<protein>
    <recommendedName>
        <fullName evidence="3 9">4-diphosphocytidyl-2-C-methyl-D-erythritol kinase</fullName>
        <shortName evidence="9">CMK</shortName>
        <ecNumber evidence="2 9">2.7.1.148</ecNumber>
    </recommendedName>
    <alternativeName>
        <fullName evidence="8 9">4-(cytidine-5'-diphospho)-2-C-methyl-D-erythritol kinase</fullName>
    </alternativeName>
</protein>
<evidence type="ECO:0000256" key="8">
    <source>
        <dbReference type="ARBA" id="ARBA00032554"/>
    </source>
</evidence>
<dbReference type="GO" id="GO:0016114">
    <property type="term" value="P:terpenoid biosynthetic process"/>
    <property type="evidence" value="ECO:0007669"/>
    <property type="project" value="UniProtKB-UniRule"/>
</dbReference>
<dbReference type="EMBL" id="LR593887">
    <property type="protein sequence ID" value="VTR96774.1"/>
    <property type="molecule type" value="Genomic_DNA"/>
</dbReference>
<evidence type="ECO:0000256" key="6">
    <source>
        <dbReference type="ARBA" id="ARBA00022777"/>
    </source>
</evidence>
<sequence length="299" mass="31750">MILDFSPGGNQPSVHLATPAKVNLFLEIRAKRPDGYHELETLMVPISLYDTLQFQMSPDSQLTLRCSHPDLGNPDENLVLRAARLLRDTVGITTGAQITLTKRIPLAAGLAGGSSDAAATLVGLNRLWNLGLSRPQLLPLAQQLGSDIAFFLGDGAAWCTGRGEVITPCPVAIPLELVLVCPSFGMSTPAVYRALRVPASPIDGTAIRAAVQQGDIDAIAQSLHNRLEEPAQTINPLLADWLERLRNTNATGVRMSGSGSTLFALCRDRTEATRVASAIASEAGSVGAISRVLLVRSCV</sequence>
<feature type="domain" description="GHMP kinase N-terminal" evidence="10">
    <location>
        <begin position="77"/>
        <end position="152"/>
    </location>
</feature>
<dbReference type="FunCoup" id="A0A6C2YGP6">
    <property type="interactions" value="241"/>
</dbReference>
<dbReference type="GO" id="GO:0005524">
    <property type="term" value="F:ATP binding"/>
    <property type="evidence" value="ECO:0007669"/>
    <property type="project" value="UniProtKB-UniRule"/>
</dbReference>
<dbReference type="NCBIfam" id="NF011202">
    <property type="entry name" value="PRK14608.1"/>
    <property type="match status" value="1"/>
</dbReference>
<keyword evidence="9" id="KW-0414">Isoprene biosynthesis</keyword>
<feature type="active site" evidence="9">
    <location>
        <position position="147"/>
    </location>
</feature>
<dbReference type="InterPro" id="IPR006204">
    <property type="entry name" value="GHMP_kinase_N_dom"/>
</dbReference>
<feature type="active site" evidence="9">
    <location>
        <position position="21"/>
    </location>
</feature>
<keyword evidence="7 9" id="KW-0067">ATP-binding</keyword>
<evidence type="ECO:0000259" key="11">
    <source>
        <dbReference type="Pfam" id="PF08544"/>
    </source>
</evidence>
<dbReference type="AlphaFoldDB" id="A0A6C2YGP6"/>
<evidence type="ECO:0000256" key="4">
    <source>
        <dbReference type="ARBA" id="ARBA00022679"/>
    </source>
</evidence>
<accession>A0A6C2YGP6</accession>
<comment type="pathway">
    <text evidence="9">Isoprenoid biosynthesis; isopentenyl diphosphate biosynthesis via DXP pathway; isopentenyl diphosphate from 1-deoxy-D-xylulose 5-phosphate: step 3/6.</text>
</comment>
<evidence type="ECO:0000313" key="13">
    <source>
        <dbReference type="Proteomes" id="UP000464378"/>
    </source>
</evidence>
<evidence type="ECO:0000256" key="9">
    <source>
        <dbReference type="HAMAP-Rule" id="MF_00061"/>
    </source>
</evidence>
<dbReference type="Pfam" id="PF00288">
    <property type="entry name" value="GHMP_kinases_N"/>
    <property type="match status" value="1"/>
</dbReference>
<dbReference type="NCBIfam" id="TIGR00154">
    <property type="entry name" value="ispE"/>
    <property type="match status" value="1"/>
</dbReference>
<evidence type="ECO:0000256" key="5">
    <source>
        <dbReference type="ARBA" id="ARBA00022741"/>
    </source>
</evidence>
<evidence type="ECO:0000313" key="12">
    <source>
        <dbReference type="EMBL" id="VIP00678.1"/>
    </source>
</evidence>
<dbReference type="InterPro" id="IPR014721">
    <property type="entry name" value="Ribsml_uS5_D2-typ_fold_subgr"/>
</dbReference>
<keyword evidence="4 9" id="KW-0808">Transferase</keyword>
<feature type="binding site" evidence="9">
    <location>
        <begin position="105"/>
        <end position="115"/>
    </location>
    <ligand>
        <name>ATP</name>
        <dbReference type="ChEBI" id="CHEBI:30616"/>
    </ligand>
</feature>
<dbReference type="Gene3D" id="3.30.230.10">
    <property type="match status" value="1"/>
</dbReference>
<dbReference type="InterPro" id="IPR013750">
    <property type="entry name" value="GHMP_kinase_C_dom"/>
</dbReference>
<name>A0A6C2YGP6_9BACT</name>
<dbReference type="InterPro" id="IPR036554">
    <property type="entry name" value="GHMP_kinase_C_sf"/>
</dbReference>
<keyword evidence="6 9" id="KW-0418">Kinase</keyword>
<dbReference type="Pfam" id="PF08544">
    <property type="entry name" value="GHMP_kinases_C"/>
    <property type="match status" value="1"/>
</dbReference>